<dbReference type="PANTHER" id="PTHR13932:SF5">
    <property type="entry name" value="RADICAL S-ADENOSYL METHIONINE DOMAIN-CONTAINING PROTEIN 1, MITOCHONDRIAL"/>
    <property type="match status" value="1"/>
</dbReference>
<dbReference type="InterPro" id="IPR034505">
    <property type="entry name" value="Coproporphyrinogen-III_oxidase"/>
</dbReference>
<dbReference type="AlphaFoldDB" id="A0A9D9HPM9"/>
<dbReference type="InterPro" id="IPR007197">
    <property type="entry name" value="rSAM"/>
</dbReference>
<dbReference type="InterPro" id="IPR058240">
    <property type="entry name" value="rSAM_sf"/>
</dbReference>
<dbReference type="SFLD" id="SFLDF00562">
    <property type="entry name" value="HemN-like__clustered_with_heat"/>
    <property type="match status" value="1"/>
</dbReference>
<name>A0A9D9HPM9_9SPIR</name>
<accession>A0A9D9HPM9</accession>
<dbReference type="GO" id="GO:0006779">
    <property type="term" value="P:porphyrin-containing compound biosynthetic process"/>
    <property type="evidence" value="ECO:0007669"/>
    <property type="project" value="InterPro"/>
</dbReference>
<dbReference type="Proteomes" id="UP000823638">
    <property type="component" value="Unassembled WGS sequence"/>
</dbReference>
<comment type="caution">
    <text evidence="3">The sequence shown here is derived from an EMBL/GenBank/DDBJ whole genome shotgun (WGS) entry which is preliminary data.</text>
</comment>
<dbReference type="Pfam" id="PF04055">
    <property type="entry name" value="Radical_SAM"/>
    <property type="match status" value="1"/>
</dbReference>
<evidence type="ECO:0000313" key="3">
    <source>
        <dbReference type="EMBL" id="MBO8457554.1"/>
    </source>
</evidence>
<dbReference type="SFLD" id="SFLDS00029">
    <property type="entry name" value="Radical_SAM"/>
    <property type="match status" value="1"/>
</dbReference>
<evidence type="ECO:0000259" key="2">
    <source>
        <dbReference type="PROSITE" id="PS51918"/>
    </source>
</evidence>
<dbReference type="Gene3D" id="3.30.750.200">
    <property type="match status" value="1"/>
</dbReference>
<dbReference type="GO" id="GO:0051539">
    <property type="term" value="F:4 iron, 4 sulfur cluster binding"/>
    <property type="evidence" value="ECO:0007669"/>
    <property type="project" value="InterPro"/>
</dbReference>
<dbReference type="SMART" id="SM00729">
    <property type="entry name" value="Elp3"/>
    <property type="match status" value="1"/>
</dbReference>
<sequence length="435" mass="48763">MKFSLYVHFPFCVSKCAYCGFYSVSPETLASESCSGKNRYIDGKKTAGGLGRKFPDCLEGSAPGKIPGEIEDLYFDSFEKELKYFASVFDITEWETLYFGGGSPSLMSERLLCRLTGEIGKITGGKEWNEATIEANPAEVTGDWVYSLKKAGINRVSLGIQSMTDSVLRRIYRRADKALNKKALEILSSSGLRWSCDIISGLPGETLESFYASLQEILKFSPPHVSLYSLSVDEGSGLEKELSPVQQEQLLDFGEELHRTGVETLLKNGYLRYEISNYAKSGEESLHNLNYWNMGNWLGIGPGASGTVFYQGNARRFNTRENVMAWFKNPVKEIETENLDLKTCMKEFLMMGLRIRSGVEGREFLKRFGLNPRYIFSRLPVEFFPFFSGGEKCFSEGEKACPGEDSQGFVYSLNDSGFENYNAVVGELFNIIDAL</sequence>
<organism evidence="3 4">
    <name type="scientific">Candidatus Gallitreponema excrementavium</name>
    <dbReference type="NCBI Taxonomy" id="2840840"/>
    <lineage>
        <taxon>Bacteria</taxon>
        <taxon>Pseudomonadati</taxon>
        <taxon>Spirochaetota</taxon>
        <taxon>Spirochaetia</taxon>
        <taxon>Spirochaetales</taxon>
        <taxon>Candidatus Gallitreponema</taxon>
    </lineage>
</organism>
<proteinExistence type="inferred from homology"/>
<feature type="domain" description="Radical SAM core" evidence="2">
    <location>
        <begin position="1"/>
        <end position="267"/>
    </location>
</feature>
<dbReference type="PANTHER" id="PTHR13932">
    <property type="entry name" value="COPROPORPHYRINIGEN III OXIDASE"/>
    <property type="match status" value="1"/>
</dbReference>
<evidence type="ECO:0000256" key="1">
    <source>
        <dbReference type="ARBA" id="ARBA00006100"/>
    </source>
</evidence>
<dbReference type="EMBL" id="JADIMM010000070">
    <property type="protein sequence ID" value="MBO8457554.1"/>
    <property type="molecule type" value="Genomic_DNA"/>
</dbReference>
<protein>
    <submittedName>
        <fullName evidence="3">Coproporphyrinogen III oxidase family protein</fullName>
    </submittedName>
</protein>
<gene>
    <name evidence="3" type="ORF">IAA81_04915</name>
</gene>
<dbReference type="PROSITE" id="PS51918">
    <property type="entry name" value="RADICAL_SAM"/>
    <property type="match status" value="1"/>
</dbReference>
<dbReference type="GO" id="GO:0005737">
    <property type="term" value="C:cytoplasm"/>
    <property type="evidence" value="ECO:0007669"/>
    <property type="project" value="InterPro"/>
</dbReference>
<reference evidence="3" key="1">
    <citation type="submission" date="2020-10" db="EMBL/GenBank/DDBJ databases">
        <authorList>
            <person name="Gilroy R."/>
        </authorList>
    </citation>
    <scope>NUCLEOTIDE SEQUENCE</scope>
    <source>
        <strain evidence="3">10532</strain>
    </source>
</reference>
<dbReference type="CDD" id="cd01335">
    <property type="entry name" value="Radical_SAM"/>
    <property type="match status" value="1"/>
</dbReference>
<dbReference type="SFLD" id="SFLDG01065">
    <property type="entry name" value="anaerobic_coproporphyrinogen-I"/>
    <property type="match status" value="1"/>
</dbReference>
<reference evidence="3" key="2">
    <citation type="journal article" date="2021" name="PeerJ">
        <title>Extensive microbial diversity within the chicken gut microbiome revealed by metagenomics and culture.</title>
        <authorList>
            <person name="Gilroy R."/>
            <person name="Ravi A."/>
            <person name="Getino M."/>
            <person name="Pursley I."/>
            <person name="Horton D.L."/>
            <person name="Alikhan N.F."/>
            <person name="Baker D."/>
            <person name="Gharbi K."/>
            <person name="Hall N."/>
            <person name="Watson M."/>
            <person name="Adriaenssens E.M."/>
            <person name="Foster-Nyarko E."/>
            <person name="Jarju S."/>
            <person name="Secka A."/>
            <person name="Antonio M."/>
            <person name="Oren A."/>
            <person name="Chaudhuri R.R."/>
            <person name="La Ragione R."/>
            <person name="Hildebrand F."/>
            <person name="Pallen M.J."/>
        </authorList>
    </citation>
    <scope>NUCLEOTIDE SEQUENCE</scope>
    <source>
        <strain evidence="3">10532</strain>
    </source>
</reference>
<evidence type="ECO:0000313" key="4">
    <source>
        <dbReference type="Proteomes" id="UP000823638"/>
    </source>
</evidence>
<dbReference type="InterPro" id="IPR006638">
    <property type="entry name" value="Elp3/MiaA/NifB-like_rSAM"/>
</dbReference>
<dbReference type="GO" id="GO:0004109">
    <property type="term" value="F:coproporphyrinogen oxidase activity"/>
    <property type="evidence" value="ECO:0007669"/>
    <property type="project" value="InterPro"/>
</dbReference>
<dbReference type="InterPro" id="IPR004559">
    <property type="entry name" value="HemW-like"/>
</dbReference>
<dbReference type="SUPFAM" id="SSF102114">
    <property type="entry name" value="Radical SAM enzymes"/>
    <property type="match status" value="1"/>
</dbReference>
<comment type="similarity">
    <text evidence="1">Belongs to the anaerobic coproporphyrinogen-III oxidase family. HemW subfamily.</text>
</comment>